<evidence type="ECO:0000256" key="4">
    <source>
        <dbReference type="ARBA" id="ARBA00019403"/>
    </source>
</evidence>
<evidence type="ECO:0000256" key="6">
    <source>
        <dbReference type="ARBA" id="ARBA00022723"/>
    </source>
</evidence>
<dbReference type="CDD" id="cd10030">
    <property type="entry name" value="UDG-F4_TTUDGA_SPO1dp_like"/>
    <property type="match status" value="1"/>
</dbReference>
<dbReference type="AlphaFoldDB" id="A0A5J6MXF0"/>
<dbReference type="Gene3D" id="3.40.470.10">
    <property type="entry name" value="Uracil-DNA glycosylase-like domain"/>
    <property type="match status" value="1"/>
</dbReference>
<dbReference type="GO" id="GO:0006281">
    <property type="term" value="P:DNA repair"/>
    <property type="evidence" value="ECO:0007669"/>
    <property type="project" value="UniProtKB-KW"/>
</dbReference>
<dbReference type="KEGG" id="hadh:FRZ61_08200"/>
<dbReference type="InterPro" id="IPR036895">
    <property type="entry name" value="Uracil-DNA_glycosylase-like_sf"/>
</dbReference>
<keyword evidence="6" id="KW-0479">Metal-binding</keyword>
<feature type="domain" description="Uracil-DNA glycosylase-like" evidence="12">
    <location>
        <begin position="127"/>
        <end position="279"/>
    </location>
</feature>
<comment type="catalytic activity">
    <reaction evidence="1">
        <text>Hydrolyzes single-stranded DNA or mismatched double-stranded DNA and polynucleotides, releasing free uracil.</text>
        <dbReference type="EC" id="3.2.2.27"/>
    </reaction>
</comment>
<keyword evidence="14" id="KW-1185">Reference proteome</keyword>
<keyword evidence="5" id="KW-0004">4Fe-4S</keyword>
<keyword evidence="10" id="KW-0411">Iron-sulfur</keyword>
<dbReference type="PANTHER" id="PTHR33693:SF1">
    <property type="entry name" value="TYPE-4 URACIL-DNA GLYCOSYLASE"/>
    <property type="match status" value="1"/>
</dbReference>
<evidence type="ECO:0000256" key="5">
    <source>
        <dbReference type="ARBA" id="ARBA00022485"/>
    </source>
</evidence>
<dbReference type="InterPro" id="IPR005273">
    <property type="entry name" value="Ura-DNA_glyco_family4"/>
</dbReference>
<protein>
    <recommendedName>
        <fullName evidence="4">Type-4 uracil-DNA glycosylase</fullName>
        <ecNumber evidence="3">3.2.2.27</ecNumber>
    </recommendedName>
</protein>
<evidence type="ECO:0000256" key="9">
    <source>
        <dbReference type="ARBA" id="ARBA00023004"/>
    </source>
</evidence>
<dbReference type="SMART" id="SM00987">
    <property type="entry name" value="UreE_C"/>
    <property type="match status" value="1"/>
</dbReference>
<comment type="similarity">
    <text evidence="2">Belongs to the uracil-DNA glycosylase (UDG) superfamily. Type 4 (UDGa) family.</text>
</comment>
<dbReference type="EMBL" id="CP042582">
    <property type="protein sequence ID" value="QEX20900.1"/>
    <property type="molecule type" value="Genomic_DNA"/>
</dbReference>
<keyword evidence="8" id="KW-0378">Hydrolase</keyword>
<dbReference type="EC" id="3.2.2.27" evidence="3"/>
<gene>
    <name evidence="13" type="ORF">FRZ61_08200</name>
</gene>
<dbReference type="GO" id="GO:0004844">
    <property type="term" value="F:uracil DNA N-glycosylase activity"/>
    <property type="evidence" value="ECO:0007669"/>
    <property type="project" value="UniProtKB-EC"/>
</dbReference>
<organism evidence="13 14">
    <name type="scientific">Hypericibacter adhaerens</name>
    <dbReference type="NCBI Taxonomy" id="2602016"/>
    <lineage>
        <taxon>Bacteria</taxon>
        <taxon>Pseudomonadati</taxon>
        <taxon>Pseudomonadota</taxon>
        <taxon>Alphaproteobacteria</taxon>
        <taxon>Rhodospirillales</taxon>
        <taxon>Dongiaceae</taxon>
        <taxon>Hypericibacter</taxon>
    </lineage>
</organism>
<dbReference type="SUPFAM" id="SSF52141">
    <property type="entry name" value="Uracil-DNA glycosylase-like"/>
    <property type="match status" value="1"/>
</dbReference>
<sequence>MVPPIDIPSAAAADLDPAEALALLVWQIEAGADEAIEAAAIDRFATAPEPAPARKAPSAAEPAMAPLRAPAPLVSPIMTPAAGPAGANGDGNAYRAAQAAQSLSELRAALESFDGCPLKATATNLVFADGNPRARVMLVGEAPGADEDRIGRPFVGVSGQLLDRMLAAIGLDRTSVYITNTIFWRPPGNRTPTPAETAACLPFVERHIELVAPEVLVLAGNAAAKTLLLRNEGITRIHGRWFDYQSAGMSRPVPTMPIYHPAYLLRSAGQKRDAWRDLLLIRDRLDGRA</sequence>
<dbReference type="InterPro" id="IPR005122">
    <property type="entry name" value="Uracil-DNA_glycosylase-like"/>
</dbReference>
<evidence type="ECO:0000256" key="1">
    <source>
        <dbReference type="ARBA" id="ARBA00001400"/>
    </source>
</evidence>
<reference evidence="13 14" key="1">
    <citation type="submission" date="2019-08" db="EMBL/GenBank/DDBJ databases">
        <title>Hyperibacter terrae gen. nov., sp. nov. and Hyperibacter viscosus sp. nov., two new members in the family Rhodospirillaceae isolated from the rhizosphere of Hypericum perforatum.</title>
        <authorList>
            <person name="Noviana Z."/>
        </authorList>
    </citation>
    <scope>NUCLEOTIDE SEQUENCE [LARGE SCALE GENOMIC DNA]</scope>
    <source>
        <strain evidence="13 14">R5959</strain>
    </source>
</reference>
<evidence type="ECO:0000256" key="8">
    <source>
        <dbReference type="ARBA" id="ARBA00022801"/>
    </source>
</evidence>
<dbReference type="InterPro" id="IPR051536">
    <property type="entry name" value="UDG_Type-4/5"/>
</dbReference>
<evidence type="ECO:0000256" key="11">
    <source>
        <dbReference type="ARBA" id="ARBA00023204"/>
    </source>
</evidence>
<dbReference type="SMART" id="SM00986">
    <property type="entry name" value="UDG"/>
    <property type="match status" value="1"/>
</dbReference>
<dbReference type="GO" id="GO:0046872">
    <property type="term" value="F:metal ion binding"/>
    <property type="evidence" value="ECO:0007669"/>
    <property type="project" value="UniProtKB-KW"/>
</dbReference>
<dbReference type="OrthoDB" id="5290748at2"/>
<dbReference type="NCBIfam" id="TIGR00758">
    <property type="entry name" value="UDG_fam4"/>
    <property type="match status" value="1"/>
</dbReference>
<evidence type="ECO:0000313" key="13">
    <source>
        <dbReference type="EMBL" id="QEX20900.1"/>
    </source>
</evidence>
<dbReference type="RefSeq" id="WP_151115105.1">
    <property type="nucleotide sequence ID" value="NZ_CP042582.1"/>
</dbReference>
<evidence type="ECO:0000256" key="2">
    <source>
        <dbReference type="ARBA" id="ARBA00006521"/>
    </source>
</evidence>
<dbReference type="Pfam" id="PF03167">
    <property type="entry name" value="UDG"/>
    <property type="match status" value="1"/>
</dbReference>
<evidence type="ECO:0000256" key="7">
    <source>
        <dbReference type="ARBA" id="ARBA00022763"/>
    </source>
</evidence>
<proteinExistence type="inferred from homology"/>
<name>A0A5J6MXF0_9PROT</name>
<dbReference type="PANTHER" id="PTHR33693">
    <property type="entry name" value="TYPE-5 URACIL-DNA GLYCOSYLASE"/>
    <property type="match status" value="1"/>
</dbReference>
<evidence type="ECO:0000259" key="12">
    <source>
        <dbReference type="SMART" id="SM00986"/>
    </source>
</evidence>
<keyword evidence="11" id="KW-0234">DNA repair</keyword>
<accession>A0A5J6MXF0</accession>
<keyword evidence="7" id="KW-0227">DNA damage</keyword>
<keyword evidence="9" id="KW-0408">Iron</keyword>
<dbReference type="GO" id="GO:0051539">
    <property type="term" value="F:4 iron, 4 sulfur cluster binding"/>
    <property type="evidence" value="ECO:0007669"/>
    <property type="project" value="UniProtKB-KW"/>
</dbReference>
<evidence type="ECO:0000256" key="3">
    <source>
        <dbReference type="ARBA" id="ARBA00012030"/>
    </source>
</evidence>
<dbReference type="Proteomes" id="UP000325797">
    <property type="component" value="Chromosome"/>
</dbReference>
<evidence type="ECO:0000256" key="10">
    <source>
        <dbReference type="ARBA" id="ARBA00023014"/>
    </source>
</evidence>
<evidence type="ECO:0000313" key="14">
    <source>
        <dbReference type="Proteomes" id="UP000325797"/>
    </source>
</evidence>